<organism evidence="1 2">
    <name type="scientific">Streptomyces lancefieldiae</name>
    <dbReference type="NCBI Taxonomy" id="3075520"/>
    <lineage>
        <taxon>Bacteria</taxon>
        <taxon>Bacillati</taxon>
        <taxon>Actinomycetota</taxon>
        <taxon>Actinomycetes</taxon>
        <taxon>Kitasatosporales</taxon>
        <taxon>Streptomycetaceae</taxon>
        <taxon>Streptomyces</taxon>
    </lineage>
</organism>
<evidence type="ECO:0000313" key="1">
    <source>
        <dbReference type="EMBL" id="MDT0608787.1"/>
    </source>
</evidence>
<gene>
    <name evidence="1" type="ORF">RM812_00795</name>
</gene>
<evidence type="ECO:0000313" key="2">
    <source>
        <dbReference type="Proteomes" id="UP001180724"/>
    </source>
</evidence>
<keyword evidence="2" id="KW-1185">Reference proteome</keyword>
<sequence>MATTNPGIPSEVAAHVLSHFGRGGYPAGDWTESLITLIDRADMVHRAKLTTAFPAYGAAIALAKYDENGITTLQRLAGLTPVTIRCARCNDEDGPFTDEQLCEPCARPMPLDGVA</sequence>
<dbReference type="EMBL" id="JAVRFH010000001">
    <property type="protein sequence ID" value="MDT0608787.1"/>
    <property type="molecule type" value="Genomic_DNA"/>
</dbReference>
<dbReference type="Proteomes" id="UP001180724">
    <property type="component" value="Unassembled WGS sequence"/>
</dbReference>
<dbReference type="RefSeq" id="WP_311570376.1">
    <property type="nucleotide sequence ID" value="NZ_JAVRFH010000001.1"/>
</dbReference>
<reference evidence="1" key="1">
    <citation type="submission" date="2024-05" db="EMBL/GenBank/DDBJ databases">
        <title>30 novel species of actinomycetes from the DSMZ collection.</title>
        <authorList>
            <person name="Nouioui I."/>
        </authorList>
    </citation>
    <scope>NUCLEOTIDE SEQUENCE</scope>
    <source>
        <strain evidence="1">DSM 40712</strain>
    </source>
</reference>
<protein>
    <submittedName>
        <fullName evidence="1">Uncharacterized protein</fullName>
    </submittedName>
</protein>
<accession>A0ABU3AF27</accession>
<comment type="caution">
    <text evidence="1">The sequence shown here is derived from an EMBL/GenBank/DDBJ whole genome shotgun (WGS) entry which is preliminary data.</text>
</comment>
<name>A0ABU3AF27_9ACTN</name>
<proteinExistence type="predicted"/>